<feature type="region of interest" description="Disordered" evidence="1">
    <location>
        <begin position="23"/>
        <end position="47"/>
    </location>
</feature>
<evidence type="ECO:0000313" key="5">
    <source>
        <dbReference type="Proteomes" id="UP001595975"/>
    </source>
</evidence>
<dbReference type="SUPFAM" id="SSF47240">
    <property type="entry name" value="Ferritin-like"/>
    <property type="match status" value="1"/>
</dbReference>
<feature type="region of interest" description="Disordered" evidence="1">
    <location>
        <begin position="89"/>
        <end position="131"/>
    </location>
</feature>
<keyword evidence="2" id="KW-0732">Signal</keyword>
<feature type="signal peptide" evidence="2">
    <location>
        <begin position="1"/>
        <end position="23"/>
    </location>
</feature>
<keyword evidence="5" id="KW-1185">Reference proteome</keyword>
<dbReference type="InterPro" id="IPR006311">
    <property type="entry name" value="TAT_signal"/>
</dbReference>
<dbReference type="Pfam" id="PF14530">
    <property type="entry name" value="DUF4439"/>
    <property type="match status" value="1"/>
</dbReference>
<feature type="compositionally biased region" description="Low complexity" evidence="1">
    <location>
        <begin position="107"/>
        <end position="131"/>
    </location>
</feature>
<dbReference type="InterPro" id="IPR029447">
    <property type="entry name" value="DUF4439"/>
</dbReference>
<proteinExistence type="predicted"/>
<feature type="chain" id="PRO_5046871853" evidence="2">
    <location>
        <begin position="24"/>
        <end position="346"/>
    </location>
</feature>
<feature type="domain" description="DUF4439" evidence="3">
    <location>
        <begin position="200"/>
        <end position="328"/>
    </location>
</feature>
<dbReference type="RefSeq" id="WP_380229540.1">
    <property type="nucleotide sequence ID" value="NZ_JBHSOF010000071.1"/>
</dbReference>
<organism evidence="4 5">
    <name type="scientific">Kitasatospora misakiensis</name>
    <dbReference type="NCBI Taxonomy" id="67330"/>
    <lineage>
        <taxon>Bacteria</taxon>
        <taxon>Bacillati</taxon>
        <taxon>Actinomycetota</taxon>
        <taxon>Actinomycetes</taxon>
        <taxon>Kitasatosporales</taxon>
        <taxon>Streptomycetaceae</taxon>
        <taxon>Kitasatospora</taxon>
    </lineage>
</organism>
<feature type="compositionally biased region" description="Pro residues" evidence="1">
    <location>
        <begin position="322"/>
        <end position="346"/>
    </location>
</feature>
<feature type="compositionally biased region" description="Gly residues" evidence="1">
    <location>
        <begin position="92"/>
        <end position="106"/>
    </location>
</feature>
<gene>
    <name evidence="4" type="ORF">ACFP3U_33550</name>
</gene>
<dbReference type="PROSITE" id="PS51318">
    <property type="entry name" value="TAT"/>
    <property type="match status" value="1"/>
</dbReference>
<sequence length="346" mass="34129">MQPPSRRSFLALGLLLTAGGALTACTDTHDPSPASPAGDHDRPDPDAPVRLRAVAATDTLLAGYDAVLPQSAQLQALREDVARHRAALAGHLPGGSPSGTPGGSSSPGGTASGSPTPGGTTTGTTASAPPVTTPAALASLERQTAQARLADLGAASPTLARLLASVSAAGVLHAVALGAAAPAAAPAPSPSAGGPATPFQDALSAEHAAVYGYGVVGARLPDDQQRADARTALAAHQARRDAWQRLLAGTGATPTAAAAGYQLPFPVTDAASAARLAAHLETRLTTVYAGLVAAVTPAQRPLAADALRESALRAQRWGAAPTPFPGLPAPVDTPAPAPTPTPTPTP</sequence>
<dbReference type="Proteomes" id="UP001595975">
    <property type="component" value="Unassembled WGS sequence"/>
</dbReference>
<name>A0ABW0XDQ1_9ACTN</name>
<accession>A0ABW0XDQ1</accession>
<evidence type="ECO:0000313" key="4">
    <source>
        <dbReference type="EMBL" id="MFC5667877.1"/>
    </source>
</evidence>
<dbReference type="InterPro" id="IPR012347">
    <property type="entry name" value="Ferritin-like"/>
</dbReference>
<dbReference type="PROSITE" id="PS51257">
    <property type="entry name" value="PROKAR_LIPOPROTEIN"/>
    <property type="match status" value="1"/>
</dbReference>
<protein>
    <submittedName>
        <fullName evidence="4">Ferritin-like domain-containing protein</fullName>
    </submittedName>
</protein>
<feature type="compositionally biased region" description="Basic and acidic residues" evidence="1">
    <location>
        <begin position="38"/>
        <end position="47"/>
    </location>
</feature>
<evidence type="ECO:0000256" key="2">
    <source>
        <dbReference type="SAM" id="SignalP"/>
    </source>
</evidence>
<feature type="region of interest" description="Disordered" evidence="1">
    <location>
        <begin position="317"/>
        <end position="346"/>
    </location>
</feature>
<dbReference type="Gene3D" id="1.20.1260.10">
    <property type="match status" value="1"/>
</dbReference>
<dbReference type="EMBL" id="JBHSOF010000071">
    <property type="protein sequence ID" value="MFC5667877.1"/>
    <property type="molecule type" value="Genomic_DNA"/>
</dbReference>
<dbReference type="CDD" id="cd00657">
    <property type="entry name" value="Ferritin_like"/>
    <property type="match status" value="1"/>
</dbReference>
<evidence type="ECO:0000259" key="3">
    <source>
        <dbReference type="Pfam" id="PF14530"/>
    </source>
</evidence>
<evidence type="ECO:0000256" key="1">
    <source>
        <dbReference type="SAM" id="MobiDB-lite"/>
    </source>
</evidence>
<reference evidence="5" key="1">
    <citation type="journal article" date="2019" name="Int. J. Syst. Evol. Microbiol.">
        <title>The Global Catalogue of Microorganisms (GCM) 10K type strain sequencing project: providing services to taxonomists for standard genome sequencing and annotation.</title>
        <authorList>
            <consortium name="The Broad Institute Genomics Platform"/>
            <consortium name="The Broad Institute Genome Sequencing Center for Infectious Disease"/>
            <person name="Wu L."/>
            <person name="Ma J."/>
        </authorList>
    </citation>
    <scope>NUCLEOTIDE SEQUENCE [LARGE SCALE GENOMIC DNA]</scope>
    <source>
        <strain evidence="5">CGMCC 4.1437</strain>
    </source>
</reference>
<comment type="caution">
    <text evidence="4">The sequence shown here is derived from an EMBL/GenBank/DDBJ whole genome shotgun (WGS) entry which is preliminary data.</text>
</comment>
<dbReference type="InterPro" id="IPR009078">
    <property type="entry name" value="Ferritin-like_SF"/>
</dbReference>